<feature type="transmembrane region" description="Helical" evidence="5">
    <location>
        <begin position="73"/>
        <end position="92"/>
    </location>
</feature>
<proteinExistence type="predicted"/>
<protein>
    <submittedName>
        <fullName evidence="7">O-antigen ligase family protein</fullName>
    </submittedName>
</protein>
<reference evidence="7" key="2">
    <citation type="submission" date="2021-04" db="EMBL/GenBank/DDBJ databases">
        <authorList>
            <person name="Dong X."/>
        </authorList>
    </citation>
    <scope>NUCLEOTIDE SEQUENCE</scope>
    <source>
        <strain evidence="7">ZWT</strain>
    </source>
</reference>
<dbReference type="InterPro" id="IPR051533">
    <property type="entry name" value="WaaL-like"/>
</dbReference>
<dbReference type="AlphaFoldDB" id="A0A9J6P9J8"/>
<dbReference type="GO" id="GO:0016874">
    <property type="term" value="F:ligase activity"/>
    <property type="evidence" value="ECO:0007669"/>
    <property type="project" value="UniProtKB-KW"/>
</dbReference>
<keyword evidence="4 5" id="KW-0472">Membrane</keyword>
<dbReference type="PANTHER" id="PTHR37422">
    <property type="entry name" value="TEICHURONIC ACID BIOSYNTHESIS PROTEIN TUAE"/>
    <property type="match status" value="1"/>
</dbReference>
<feature type="transmembrane region" description="Helical" evidence="5">
    <location>
        <begin position="104"/>
        <end position="119"/>
    </location>
</feature>
<keyword evidence="2 5" id="KW-0812">Transmembrane</keyword>
<comment type="subcellular location">
    <subcellularLocation>
        <location evidence="1">Membrane</location>
        <topology evidence="1">Multi-pass membrane protein</topology>
    </subcellularLocation>
</comment>
<gene>
    <name evidence="7" type="ORF">KDK92_22555</name>
</gene>
<reference evidence="7" key="1">
    <citation type="journal article" date="2021" name="mSystems">
        <title>Bacteria and Archaea Synergistically Convert Glycine Betaine to Biogenic Methane in the Formosa Cold Seep of the South China Sea.</title>
        <authorList>
            <person name="Li L."/>
            <person name="Zhang W."/>
            <person name="Zhang S."/>
            <person name="Song L."/>
            <person name="Sun Q."/>
            <person name="Zhang H."/>
            <person name="Xiang H."/>
            <person name="Dong X."/>
        </authorList>
    </citation>
    <scope>NUCLEOTIDE SEQUENCE</scope>
    <source>
        <strain evidence="7">ZWT</strain>
    </source>
</reference>
<feature type="transmembrane region" description="Helical" evidence="5">
    <location>
        <begin position="359"/>
        <end position="377"/>
    </location>
</feature>
<feature type="transmembrane region" description="Helical" evidence="5">
    <location>
        <begin position="131"/>
        <end position="153"/>
    </location>
</feature>
<dbReference type="GO" id="GO:0016020">
    <property type="term" value="C:membrane"/>
    <property type="evidence" value="ECO:0007669"/>
    <property type="project" value="UniProtKB-SubCell"/>
</dbReference>
<keyword evidence="8" id="KW-1185">Reference proteome</keyword>
<evidence type="ECO:0000256" key="3">
    <source>
        <dbReference type="ARBA" id="ARBA00022989"/>
    </source>
</evidence>
<feature type="transmembrane region" description="Helical" evidence="5">
    <location>
        <begin position="173"/>
        <end position="192"/>
    </location>
</feature>
<name>A0A9J6P9J8_9CLOT</name>
<feature type="transmembrane region" description="Helical" evidence="5">
    <location>
        <begin position="383"/>
        <end position="403"/>
    </location>
</feature>
<dbReference type="InterPro" id="IPR007016">
    <property type="entry name" value="O-antigen_ligase-rel_domated"/>
</dbReference>
<accession>A0A9J6P9J8</accession>
<feature type="transmembrane region" description="Helical" evidence="5">
    <location>
        <begin position="204"/>
        <end position="237"/>
    </location>
</feature>
<evidence type="ECO:0000256" key="4">
    <source>
        <dbReference type="ARBA" id="ARBA00023136"/>
    </source>
</evidence>
<sequence>METKLKKINDYLLGIFLIIMPFSNRVIPIINVRIKSDIILFMFFLLFFCRIVIFKDERRVFLKYLKKSCSSLFFLFLLALCFIMFLSISYSAFKVTAVKESCRFLTYVILMIIIGYDYCEEKWIKPLINLILLIVIIQCIIGIIQFSTGAFMISDFSTEAYRFNKIHGTFENPNTYAGFLVLLFYPIAVYSFQKIFKEKKYSYVIVIMLIMVNLAFTMSRNGVIGIVCGGVILAIIYDKRAMYGVGALGILGAIVLKSRNIFDMALNDGRLRLWKCAGMIIRDNPIKGIGNGNFRETYNIYRIHYPEVSFHSFLNMPPHNSFLKVWSELGITALIIFMSIILFGGKSVYLCAKECKNSICRLFFTGFMCSFIGFLFMNLSDDLFFVPKLTTYFWMFTALAWGYEQRRMSNDKRQ</sequence>
<evidence type="ECO:0000259" key="6">
    <source>
        <dbReference type="Pfam" id="PF04932"/>
    </source>
</evidence>
<feature type="transmembrane region" description="Helical" evidence="5">
    <location>
        <begin position="36"/>
        <end position="53"/>
    </location>
</feature>
<dbReference type="EMBL" id="JAGSOJ010000006">
    <property type="protein sequence ID" value="MCM1992505.1"/>
    <property type="molecule type" value="Genomic_DNA"/>
</dbReference>
<dbReference type="RefSeq" id="WP_250861669.1">
    <property type="nucleotide sequence ID" value="NZ_JAGSOJ010000006.1"/>
</dbReference>
<evidence type="ECO:0000313" key="8">
    <source>
        <dbReference type="Proteomes" id="UP001056429"/>
    </source>
</evidence>
<organism evidence="7 8">
    <name type="scientific">Oceanirhabdus seepicola</name>
    <dbReference type="NCBI Taxonomy" id="2828781"/>
    <lineage>
        <taxon>Bacteria</taxon>
        <taxon>Bacillati</taxon>
        <taxon>Bacillota</taxon>
        <taxon>Clostridia</taxon>
        <taxon>Eubacteriales</taxon>
        <taxon>Clostridiaceae</taxon>
        <taxon>Oceanirhabdus</taxon>
    </lineage>
</organism>
<dbReference type="Pfam" id="PF04932">
    <property type="entry name" value="Wzy_C"/>
    <property type="match status" value="1"/>
</dbReference>
<evidence type="ECO:0000313" key="7">
    <source>
        <dbReference type="EMBL" id="MCM1992505.1"/>
    </source>
</evidence>
<feature type="transmembrane region" description="Helical" evidence="5">
    <location>
        <begin position="329"/>
        <end position="352"/>
    </location>
</feature>
<dbReference type="Proteomes" id="UP001056429">
    <property type="component" value="Unassembled WGS sequence"/>
</dbReference>
<dbReference type="PANTHER" id="PTHR37422:SF17">
    <property type="entry name" value="O-ANTIGEN LIGASE"/>
    <property type="match status" value="1"/>
</dbReference>
<evidence type="ECO:0000256" key="1">
    <source>
        <dbReference type="ARBA" id="ARBA00004141"/>
    </source>
</evidence>
<feature type="domain" description="O-antigen ligase-related" evidence="6">
    <location>
        <begin position="206"/>
        <end position="338"/>
    </location>
</feature>
<feature type="transmembrane region" description="Helical" evidence="5">
    <location>
        <begin position="12"/>
        <end position="30"/>
    </location>
</feature>
<keyword evidence="7" id="KW-0436">Ligase</keyword>
<evidence type="ECO:0000256" key="5">
    <source>
        <dbReference type="SAM" id="Phobius"/>
    </source>
</evidence>
<keyword evidence="3 5" id="KW-1133">Transmembrane helix</keyword>
<comment type="caution">
    <text evidence="7">The sequence shown here is derived from an EMBL/GenBank/DDBJ whole genome shotgun (WGS) entry which is preliminary data.</text>
</comment>
<evidence type="ECO:0000256" key="2">
    <source>
        <dbReference type="ARBA" id="ARBA00022692"/>
    </source>
</evidence>